<sequence length="58" mass="6846">MGMTRLRACIHAHTLPQTRDLHAQFQPQNVWLLEVGDSFVDRQMVHAQVRQQFMINFP</sequence>
<name>A0A0E9W6S1_ANGAN</name>
<dbReference type="AlphaFoldDB" id="A0A0E9W6S1"/>
<proteinExistence type="predicted"/>
<dbReference type="EMBL" id="GBXM01023322">
    <property type="protein sequence ID" value="JAH85255.1"/>
    <property type="molecule type" value="Transcribed_RNA"/>
</dbReference>
<accession>A0A0E9W6S1</accession>
<evidence type="ECO:0000313" key="1">
    <source>
        <dbReference type="EMBL" id="JAH85255.1"/>
    </source>
</evidence>
<protein>
    <submittedName>
        <fullName evidence="1">Uncharacterized protein</fullName>
    </submittedName>
</protein>
<organism evidence="1">
    <name type="scientific">Anguilla anguilla</name>
    <name type="common">European freshwater eel</name>
    <name type="synonym">Muraena anguilla</name>
    <dbReference type="NCBI Taxonomy" id="7936"/>
    <lineage>
        <taxon>Eukaryota</taxon>
        <taxon>Metazoa</taxon>
        <taxon>Chordata</taxon>
        <taxon>Craniata</taxon>
        <taxon>Vertebrata</taxon>
        <taxon>Euteleostomi</taxon>
        <taxon>Actinopterygii</taxon>
        <taxon>Neopterygii</taxon>
        <taxon>Teleostei</taxon>
        <taxon>Anguilliformes</taxon>
        <taxon>Anguillidae</taxon>
        <taxon>Anguilla</taxon>
    </lineage>
</organism>
<reference evidence="1" key="1">
    <citation type="submission" date="2014-11" db="EMBL/GenBank/DDBJ databases">
        <authorList>
            <person name="Amaro Gonzalez C."/>
        </authorList>
    </citation>
    <scope>NUCLEOTIDE SEQUENCE</scope>
</reference>
<reference evidence="1" key="2">
    <citation type="journal article" date="2015" name="Fish Shellfish Immunol.">
        <title>Early steps in the European eel (Anguilla anguilla)-Vibrio vulnificus interaction in the gills: Role of the RtxA13 toxin.</title>
        <authorList>
            <person name="Callol A."/>
            <person name="Pajuelo D."/>
            <person name="Ebbesson L."/>
            <person name="Teles M."/>
            <person name="MacKenzie S."/>
            <person name="Amaro C."/>
        </authorList>
    </citation>
    <scope>NUCLEOTIDE SEQUENCE</scope>
</reference>